<name>A0A2N9HHE3_FAGSY</name>
<evidence type="ECO:0000313" key="7">
    <source>
        <dbReference type="EMBL" id="SPD11338.1"/>
    </source>
</evidence>
<dbReference type="InterPro" id="IPR000858">
    <property type="entry name" value="S_locus_glycoprot_dom"/>
</dbReference>
<keyword evidence="1 4" id="KW-0732">Signal</keyword>
<proteinExistence type="predicted"/>
<protein>
    <recommendedName>
        <fullName evidence="8">Bulb-type lectin domain-containing protein</fullName>
    </recommendedName>
</protein>
<accession>A0A2N9HHE3</accession>
<dbReference type="Pfam" id="PF01453">
    <property type="entry name" value="B_lectin"/>
    <property type="match status" value="2"/>
</dbReference>
<dbReference type="EMBL" id="OIVN01003447">
    <property type="protein sequence ID" value="SPD11338.1"/>
    <property type="molecule type" value="Genomic_DNA"/>
</dbReference>
<dbReference type="PANTHER" id="PTHR32444:SF63">
    <property type="entry name" value="G-TYPE LECTIN S-RECEPTOR-LIKE SERINE_THREONINE-PROTEIN KINASE RKS1"/>
    <property type="match status" value="1"/>
</dbReference>
<evidence type="ECO:0008006" key="8">
    <source>
        <dbReference type="Google" id="ProtNLM"/>
    </source>
</evidence>
<feature type="chain" id="PRO_5014906073" description="Bulb-type lectin domain-containing protein" evidence="4">
    <location>
        <begin position="24"/>
        <end position="598"/>
    </location>
</feature>
<evidence type="ECO:0000259" key="5">
    <source>
        <dbReference type="PROSITE" id="PS50927"/>
    </source>
</evidence>
<dbReference type="InterPro" id="IPR001480">
    <property type="entry name" value="Bulb-type_lectin_dom"/>
</dbReference>
<dbReference type="CDD" id="cd00028">
    <property type="entry name" value="B_lectin"/>
    <property type="match status" value="2"/>
</dbReference>
<feature type="signal peptide" evidence="4">
    <location>
        <begin position="1"/>
        <end position="23"/>
    </location>
</feature>
<feature type="domain" description="Apple" evidence="6">
    <location>
        <begin position="342"/>
        <end position="450"/>
    </location>
</feature>
<organism evidence="7">
    <name type="scientific">Fagus sylvatica</name>
    <name type="common">Beechnut</name>
    <dbReference type="NCBI Taxonomy" id="28930"/>
    <lineage>
        <taxon>Eukaryota</taxon>
        <taxon>Viridiplantae</taxon>
        <taxon>Streptophyta</taxon>
        <taxon>Embryophyta</taxon>
        <taxon>Tracheophyta</taxon>
        <taxon>Spermatophyta</taxon>
        <taxon>Magnoliopsida</taxon>
        <taxon>eudicotyledons</taxon>
        <taxon>Gunneridae</taxon>
        <taxon>Pentapetalae</taxon>
        <taxon>rosids</taxon>
        <taxon>fabids</taxon>
        <taxon>Fagales</taxon>
        <taxon>Fagaceae</taxon>
        <taxon>Fagus</taxon>
    </lineage>
</organism>
<evidence type="ECO:0000256" key="1">
    <source>
        <dbReference type="ARBA" id="ARBA00022729"/>
    </source>
</evidence>
<dbReference type="Pfam" id="PF08276">
    <property type="entry name" value="PAN_2"/>
    <property type="match status" value="1"/>
</dbReference>
<dbReference type="SUPFAM" id="SSF51110">
    <property type="entry name" value="alpha-D-mannose-specific plant lectins"/>
    <property type="match status" value="2"/>
</dbReference>
<feature type="domain" description="Bulb-type lectin" evidence="5">
    <location>
        <begin position="430"/>
        <end position="550"/>
    </location>
</feature>
<dbReference type="CDD" id="cd01098">
    <property type="entry name" value="PAN_AP_plant"/>
    <property type="match status" value="1"/>
</dbReference>
<evidence type="ECO:0000256" key="4">
    <source>
        <dbReference type="SAM" id="SignalP"/>
    </source>
</evidence>
<gene>
    <name evidence="7" type="ORF">FSB_LOCUS39220</name>
</gene>
<dbReference type="GO" id="GO:0048544">
    <property type="term" value="P:recognition of pollen"/>
    <property type="evidence" value="ECO:0007669"/>
    <property type="project" value="InterPro"/>
</dbReference>
<sequence>MKPAKGLLGTVLLLSLVFRICISFDTITLNQPIKDGGDNLVSNQKAFALGFFSPGNSNLRYVGIWYNEITEQTVVWVANRDNPLNDTSGVLSINGQGNLVLHKQNQTFPIWSTNVSVSISSSNNSKAQLLDSGNLVLVQQDNQRVIWQSFDYPTNTLLPFMKLGLEKRTGLNRYLTSWKSKDDPGTGNASFRIDPTGFPQLFLYMGRTQMWRAGPWNGLRLSGVPEMTKNFIFNVSFVNDQDEIFIMYGITDNRIFSRMVVDESGIVERSTWHGSKWVEFWSDPKETCDNYLKCGPNSYCDPYNAVKFECTCLPGFEPKLPRDWYLRDGSGGCMRKPGVSTCNSGKGFVKLARVKVPDTSVARANMSLSLKECEKECLRNCSCMAYTSANVSMGSGGFRNSVQGWARAHPGHELHPPLSMGGIGCLTWHRDLVDTRSYSNEGQDLYIRVDAVVLGFFSPDNSSNRYLGIWHVKVTQQTVVWVANRNDPINDSSGVLSINQYGNLVLHDSSNRLLWSTNVSVQDTLLPKMKLGLNRKIGLDRFLTSWKSQDDPGIGDCLYKMNPSGSPQFILYKGLTMYWRLGPWPWLSTNHSHEILIL</sequence>
<reference evidence="7" key="1">
    <citation type="submission" date="2018-02" db="EMBL/GenBank/DDBJ databases">
        <authorList>
            <person name="Cohen D.B."/>
            <person name="Kent A.D."/>
        </authorList>
    </citation>
    <scope>NUCLEOTIDE SEQUENCE</scope>
</reference>
<dbReference type="SMART" id="SM00473">
    <property type="entry name" value="PAN_AP"/>
    <property type="match status" value="1"/>
</dbReference>
<evidence type="ECO:0000259" key="6">
    <source>
        <dbReference type="PROSITE" id="PS50948"/>
    </source>
</evidence>
<dbReference type="PROSITE" id="PS50927">
    <property type="entry name" value="BULB_LECTIN"/>
    <property type="match status" value="2"/>
</dbReference>
<evidence type="ECO:0000256" key="3">
    <source>
        <dbReference type="ARBA" id="ARBA00023180"/>
    </source>
</evidence>
<dbReference type="InterPro" id="IPR003609">
    <property type="entry name" value="Pan_app"/>
</dbReference>
<keyword evidence="2" id="KW-1015">Disulfide bond</keyword>
<dbReference type="PANTHER" id="PTHR32444">
    <property type="entry name" value="BULB-TYPE LECTIN DOMAIN-CONTAINING PROTEIN"/>
    <property type="match status" value="1"/>
</dbReference>
<feature type="domain" description="Bulb-type lectin" evidence="5">
    <location>
        <begin position="24"/>
        <end position="150"/>
    </location>
</feature>
<dbReference type="SMART" id="SM00108">
    <property type="entry name" value="B_lectin"/>
    <property type="match status" value="2"/>
</dbReference>
<evidence type="ECO:0000256" key="2">
    <source>
        <dbReference type="ARBA" id="ARBA00023157"/>
    </source>
</evidence>
<dbReference type="InterPro" id="IPR036426">
    <property type="entry name" value="Bulb-type_lectin_dom_sf"/>
</dbReference>
<dbReference type="FunFam" id="2.90.10.10:FF:000005">
    <property type="entry name" value="G-type lectin S-receptor-like serine/threonine-protein kinase"/>
    <property type="match status" value="1"/>
</dbReference>
<keyword evidence="3" id="KW-0325">Glycoprotein</keyword>
<dbReference type="AlphaFoldDB" id="A0A2N9HHE3"/>
<dbReference type="PROSITE" id="PS50948">
    <property type="entry name" value="PAN"/>
    <property type="match status" value="1"/>
</dbReference>
<dbReference type="Pfam" id="PF00954">
    <property type="entry name" value="S_locus_glycop"/>
    <property type="match status" value="1"/>
</dbReference>
<dbReference type="Gene3D" id="2.90.10.10">
    <property type="entry name" value="Bulb-type lectin domain"/>
    <property type="match status" value="2"/>
</dbReference>